<accession>A0A813B9A5</accession>
<dbReference type="Proteomes" id="UP000601435">
    <property type="component" value="Unassembled WGS sequence"/>
</dbReference>
<reference evidence="2" key="1">
    <citation type="submission" date="2021-02" db="EMBL/GenBank/DDBJ databases">
        <authorList>
            <person name="Dougan E. K."/>
            <person name="Rhodes N."/>
            <person name="Thang M."/>
            <person name="Chan C."/>
        </authorList>
    </citation>
    <scope>NUCLEOTIDE SEQUENCE</scope>
</reference>
<evidence type="ECO:0000313" key="3">
    <source>
        <dbReference type="Proteomes" id="UP000601435"/>
    </source>
</evidence>
<feature type="non-terminal residue" evidence="2">
    <location>
        <position position="1"/>
    </location>
</feature>
<proteinExistence type="predicted"/>
<comment type="caution">
    <text evidence="2">The sequence shown here is derived from an EMBL/GenBank/DDBJ whole genome shotgun (WGS) entry which is preliminary data.</text>
</comment>
<keyword evidence="3" id="KW-1185">Reference proteome</keyword>
<gene>
    <name evidence="2" type="ORF">SNEC2469_LOCUS29867</name>
</gene>
<dbReference type="AlphaFoldDB" id="A0A813B9A5"/>
<evidence type="ECO:0000313" key="2">
    <source>
        <dbReference type="EMBL" id="CAE7894126.1"/>
    </source>
</evidence>
<feature type="non-terminal residue" evidence="2">
    <location>
        <position position="57"/>
    </location>
</feature>
<dbReference type="EMBL" id="CAJNJA010068208">
    <property type="protein sequence ID" value="CAE7894126.1"/>
    <property type="molecule type" value="Genomic_DNA"/>
</dbReference>
<organism evidence="2 3">
    <name type="scientific">Symbiodinium necroappetens</name>
    <dbReference type="NCBI Taxonomy" id="1628268"/>
    <lineage>
        <taxon>Eukaryota</taxon>
        <taxon>Sar</taxon>
        <taxon>Alveolata</taxon>
        <taxon>Dinophyceae</taxon>
        <taxon>Suessiales</taxon>
        <taxon>Symbiodiniaceae</taxon>
        <taxon>Symbiodinium</taxon>
    </lineage>
</organism>
<protein>
    <submittedName>
        <fullName evidence="2">Uncharacterized protein</fullName>
    </submittedName>
</protein>
<name>A0A813B9A5_9DINO</name>
<feature type="region of interest" description="Disordered" evidence="1">
    <location>
        <begin position="1"/>
        <end position="24"/>
    </location>
</feature>
<sequence length="57" mass="6093">EGAAGPPVPDGRRHGTHVPGEGFGGRWQAARIILRCHTMFGSTCAVKRHFLPKEGKG</sequence>
<evidence type="ECO:0000256" key="1">
    <source>
        <dbReference type="SAM" id="MobiDB-lite"/>
    </source>
</evidence>